<evidence type="ECO:0000256" key="4">
    <source>
        <dbReference type="ARBA" id="ARBA00004853"/>
    </source>
</evidence>
<comment type="similarity">
    <text evidence="6 20">In the N-terminal section; belongs to the DHBP synthase family.</text>
</comment>
<feature type="region of interest" description="DHBP synthase" evidence="20">
    <location>
        <begin position="1"/>
        <end position="202"/>
    </location>
</feature>
<feature type="binding site" evidence="20">
    <location>
        <position position="271"/>
    </location>
    <ligand>
        <name>Zn(2+)</name>
        <dbReference type="ChEBI" id="CHEBI:29105"/>
        <note>catalytic</note>
    </ligand>
</feature>
<dbReference type="NCBIfam" id="NF001591">
    <property type="entry name" value="PRK00393.1"/>
    <property type="match status" value="1"/>
</dbReference>
<reference evidence="22" key="2">
    <citation type="submission" date="2021-04" db="EMBL/GenBank/DDBJ databases">
        <authorList>
            <person name="Gilroy R."/>
        </authorList>
    </citation>
    <scope>NUCLEOTIDE SEQUENCE</scope>
    <source>
        <strain evidence="22">CHK186-16707</strain>
    </source>
</reference>
<keyword evidence="17 20" id="KW-0511">Multifunctional enzyme</keyword>
<keyword evidence="11 20" id="KW-0378">Hydrolase</keyword>
<evidence type="ECO:0000256" key="6">
    <source>
        <dbReference type="ARBA" id="ARBA00005520"/>
    </source>
</evidence>
<feature type="binding site" evidence="20">
    <location>
        <position position="164"/>
    </location>
    <ligand>
        <name>D-ribulose 5-phosphate</name>
        <dbReference type="ChEBI" id="CHEBI:58121"/>
    </ligand>
</feature>
<dbReference type="AlphaFoldDB" id="A0A9D2HF10"/>
<reference evidence="22" key="1">
    <citation type="journal article" date="2021" name="PeerJ">
        <title>Extensive microbial diversity within the chicken gut microbiome revealed by metagenomics and culture.</title>
        <authorList>
            <person name="Gilroy R."/>
            <person name="Ravi A."/>
            <person name="Getino M."/>
            <person name="Pursley I."/>
            <person name="Horton D.L."/>
            <person name="Alikhan N.F."/>
            <person name="Baker D."/>
            <person name="Gharbi K."/>
            <person name="Hall N."/>
            <person name="Watson M."/>
            <person name="Adriaenssens E.M."/>
            <person name="Foster-Nyarko E."/>
            <person name="Jarju S."/>
            <person name="Secka A."/>
            <person name="Antonio M."/>
            <person name="Oren A."/>
            <person name="Chaudhuri R.R."/>
            <person name="La Ragione R."/>
            <person name="Hildebrand F."/>
            <person name="Pallen M.J."/>
        </authorList>
    </citation>
    <scope>NUCLEOTIDE SEQUENCE</scope>
    <source>
        <strain evidence="22">CHK186-16707</strain>
    </source>
</reference>
<comment type="function">
    <text evidence="18 20">Catalyzes the conversion of GTP to 2,5-diamino-6-ribosylamino-4(3H)-pyrimidinone 5'-phosphate (DARP), formate and pyrophosphate.</text>
</comment>
<dbReference type="InterPro" id="IPR000422">
    <property type="entry name" value="DHBP_synthase_RibB"/>
</dbReference>
<dbReference type="EMBL" id="DXAN01000022">
    <property type="protein sequence ID" value="HJA08830.1"/>
    <property type="molecule type" value="Genomic_DNA"/>
</dbReference>
<feature type="binding site" evidence="20">
    <location>
        <begin position="27"/>
        <end position="28"/>
    </location>
    <ligand>
        <name>D-ribulose 5-phosphate</name>
        <dbReference type="ChEBI" id="CHEBI:58121"/>
    </ligand>
</feature>
<dbReference type="GO" id="GO:0009231">
    <property type="term" value="P:riboflavin biosynthetic process"/>
    <property type="evidence" value="ECO:0007669"/>
    <property type="project" value="UniProtKB-UniRule"/>
</dbReference>
<comment type="similarity">
    <text evidence="7 20">In the C-terminal section; belongs to the GTP cyclohydrolase II family.</text>
</comment>
<comment type="pathway">
    <text evidence="5 20">Cofactor biosynthesis; riboflavin biosynthesis; 2-hydroxy-3-oxobutyl phosphate from D-ribulose 5-phosphate: step 1/1.</text>
</comment>
<dbReference type="Proteomes" id="UP000824225">
    <property type="component" value="Unassembled WGS sequence"/>
</dbReference>
<proteinExistence type="inferred from homology"/>
<dbReference type="PIRSF" id="PIRSF001259">
    <property type="entry name" value="RibA"/>
    <property type="match status" value="1"/>
</dbReference>
<keyword evidence="12 20" id="KW-0862">Zinc</keyword>
<dbReference type="GO" id="GO:0003935">
    <property type="term" value="F:GTP cyclohydrolase II activity"/>
    <property type="evidence" value="ECO:0007669"/>
    <property type="project" value="UniProtKB-UniRule"/>
</dbReference>
<dbReference type="GO" id="GO:0005525">
    <property type="term" value="F:GTP binding"/>
    <property type="evidence" value="ECO:0007669"/>
    <property type="project" value="UniProtKB-KW"/>
</dbReference>
<feature type="site" description="Essential for DHBP synthase activity" evidence="20">
    <location>
        <position position="126"/>
    </location>
</feature>
<comment type="caution">
    <text evidence="22">The sequence shown here is derived from an EMBL/GenBank/DDBJ whole genome shotgun (WGS) entry which is preliminary data.</text>
</comment>
<keyword evidence="14 20" id="KW-0342">GTP-binding</keyword>
<evidence type="ECO:0000256" key="16">
    <source>
        <dbReference type="ARBA" id="ARBA00023239"/>
    </source>
</evidence>
<evidence type="ECO:0000256" key="20">
    <source>
        <dbReference type="HAMAP-Rule" id="MF_01283"/>
    </source>
</evidence>
<dbReference type="Pfam" id="PF00926">
    <property type="entry name" value="DHBP_synthase"/>
    <property type="match status" value="1"/>
</dbReference>
<dbReference type="PANTHER" id="PTHR21327:SF18">
    <property type="entry name" value="3,4-DIHYDROXY-2-BUTANONE 4-PHOSPHATE SYNTHASE"/>
    <property type="match status" value="1"/>
</dbReference>
<feature type="binding site" evidence="20">
    <location>
        <position position="318"/>
    </location>
    <ligand>
        <name>GTP</name>
        <dbReference type="ChEBI" id="CHEBI:37565"/>
    </ligand>
</feature>
<evidence type="ECO:0000256" key="7">
    <source>
        <dbReference type="ARBA" id="ARBA00008976"/>
    </source>
</evidence>
<dbReference type="GO" id="GO:0008270">
    <property type="term" value="F:zinc ion binding"/>
    <property type="evidence" value="ECO:0007669"/>
    <property type="project" value="UniProtKB-UniRule"/>
</dbReference>
<feature type="binding site" evidence="20">
    <location>
        <position position="274"/>
    </location>
    <ligand>
        <name>GTP</name>
        <dbReference type="ChEBI" id="CHEBI:37565"/>
    </ligand>
</feature>
<dbReference type="GO" id="GO:0000287">
    <property type="term" value="F:magnesium ion binding"/>
    <property type="evidence" value="ECO:0007669"/>
    <property type="project" value="UniProtKB-UniRule"/>
</dbReference>
<evidence type="ECO:0000256" key="17">
    <source>
        <dbReference type="ARBA" id="ARBA00023268"/>
    </source>
</evidence>
<dbReference type="GO" id="GO:0008686">
    <property type="term" value="F:3,4-dihydroxy-2-butanone-4-phosphate synthase activity"/>
    <property type="evidence" value="ECO:0007669"/>
    <property type="project" value="UniProtKB-UniRule"/>
</dbReference>
<feature type="binding site" evidence="20">
    <location>
        <position position="269"/>
    </location>
    <ligand>
        <name>Zn(2+)</name>
        <dbReference type="ChEBI" id="CHEBI:29105"/>
        <note>catalytic</note>
    </ligand>
</feature>
<dbReference type="InterPro" id="IPR016299">
    <property type="entry name" value="Riboflavin_synth_RibBA"/>
</dbReference>
<keyword evidence="13 20" id="KW-0460">Magnesium</keyword>
<evidence type="ECO:0000256" key="10">
    <source>
        <dbReference type="ARBA" id="ARBA00022741"/>
    </source>
</evidence>
<comment type="cofactor">
    <cofactor evidence="20">
        <name>Zn(2+)</name>
        <dbReference type="ChEBI" id="CHEBI:29105"/>
    </cofactor>
    <text evidence="20">Binds 1 zinc ion per subunit.</text>
</comment>
<evidence type="ECO:0000313" key="22">
    <source>
        <dbReference type="EMBL" id="HJA08830.1"/>
    </source>
</evidence>
<dbReference type="HAMAP" id="MF_01283">
    <property type="entry name" value="RibBA"/>
    <property type="match status" value="1"/>
</dbReference>
<dbReference type="Gene3D" id="3.90.870.10">
    <property type="entry name" value="DHBP synthase"/>
    <property type="match status" value="1"/>
</dbReference>
<comment type="function">
    <text evidence="3 20">Catalyzes the conversion of D-ribulose 5-phosphate to formate and 3,4-dihydroxy-2-butanone 4-phosphate.</text>
</comment>
<feature type="binding site" evidence="20">
    <location>
        <position position="32"/>
    </location>
    <ligand>
        <name>D-ribulose 5-phosphate</name>
        <dbReference type="ChEBI" id="CHEBI:58121"/>
    </ligand>
</feature>
<dbReference type="HAMAP" id="MF_00179">
    <property type="entry name" value="RibA"/>
    <property type="match status" value="1"/>
</dbReference>
<dbReference type="NCBIfam" id="TIGR00506">
    <property type="entry name" value="ribB"/>
    <property type="match status" value="1"/>
</dbReference>
<dbReference type="FunFam" id="3.40.50.10990:FF:000001">
    <property type="entry name" value="Riboflavin biosynthesis protein RibBA"/>
    <property type="match status" value="1"/>
</dbReference>
<dbReference type="GO" id="GO:0030145">
    <property type="term" value="F:manganese ion binding"/>
    <property type="evidence" value="ECO:0007669"/>
    <property type="project" value="UniProtKB-UniRule"/>
</dbReference>
<feature type="active site" description="Nucleophile; for GTP cyclohydrolase activity" evidence="20">
    <location>
        <position position="332"/>
    </location>
</feature>
<feature type="binding site" evidence="20">
    <location>
        <begin position="253"/>
        <end position="257"/>
    </location>
    <ligand>
        <name>GTP</name>
        <dbReference type="ChEBI" id="CHEBI:37565"/>
    </ligand>
</feature>
<dbReference type="SUPFAM" id="SSF55821">
    <property type="entry name" value="YrdC/RibB"/>
    <property type="match status" value="1"/>
</dbReference>
<evidence type="ECO:0000256" key="19">
    <source>
        <dbReference type="ARBA" id="ARBA00049295"/>
    </source>
</evidence>
<dbReference type="CDD" id="cd00641">
    <property type="entry name" value="GTP_cyclohydro2"/>
    <property type="match status" value="1"/>
</dbReference>
<feature type="binding site" evidence="20">
    <location>
        <position position="358"/>
    </location>
    <ligand>
        <name>GTP</name>
        <dbReference type="ChEBI" id="CHEBI:37565"/>
    </ligand>
</feature>
<sequence length="411" mass="45399">MPVCSTETAIDDIRQGKMIILVDDEDRENEGDLTIAAQFVTPEIINFMAKYGRGLICLPMAPDMADALQLPLMTQRNGSRFGTNFTVSIEAREGVTTGISAADRARTILTAVADGAQPDDLVTPGHIFPLRAHPGGVLMRAGQTEGSVDLAKLAGVKPAAVICEIMRDDGEMARMPDLEIFAEKHGLHIATNKDIIRYRMDKGQVAVRRVAEADMPTRYGHFRIIAYENSLDNQTHVALYKGDVGNGEPVLVRMHSECLTGDVFGSRRCDCGGQLAAAMRQIEREGRGAVLYMRQEGRGIGLANKIKAYALQDDGLDTVEANRRLGFRPDLRDYGVGAQMLVDLGIHSLRLLTNNPRKIIGLEGYGLRIVDRVPIELEPCEENEDYLWTKKEKMGHLLELVHPKHNEDERG</sequence>
<comment type="cofactor">
    <cofactor evidence="2">
        <name>Mn(2+)</name>
        <dbReference type="ChEBI" id="CHEBI:29035"/>
    </cofactor>
</comment>
<evidence type="ECO:0000256" key="18">
    <source>
        <dbReference type="ARBA" id="ARBA00043932"/>
    </source>
</evidence>
<dbReference type="FunFam" id="3.90.870.10:FF:000001">
    <property type="entry name" value="Riboflavin biosynthesis protein RibBA"/>
    <property type="match status" value="1"/>
</dbReference>
<keyword evidence="16 20" id="KW-0456">Lyase</keyword>
<evidence type="ECO:0000313" key="23">
    <source>
        <dbReference type="Proteomes" id="UP000824225"/>
    </source>
</evidence>
<dbReference type="InterPro" id="IPR000926">
    <property type="entry name" value="RibA"/>
</dbReference>
<feature type="binding site" evidence="20">
    <location>
        <position position="258"/>
    </location>
    <ligand>
        <name>Zn(2+)</name>
        <dbReference type="ChEBI" id="CHEBI:29105"/>
        <note>catalytic</note>
    </ligand>
</feature>
<feature type="region of interest" description="GTP cyclohydrolase II" evidence="20">
    <location>
        <begin position="203"/>
        <end position="411"/>
    </location>
</feature>
<dbReference type="GO" id="GO:0005829">
    <property type="term" value="C:cytosol"/>
    <property type="evidence" value="ECO:0007669"/>
    <property type="project" value="TreeGrafter"/>
</dbReference>
<comment type="cofactor">
    <cofactor evidence="20">
        <name>Mg(2+)</name>
        <dbReference type="ChEBI" id="CHEBI:18420"/>
    </cofactor>
    <cofactor evidence="20">
        <name>Mn(2+)</name>
        <dbReference type="ChEBI" id="CHEBI:29035"/>
    </cofactor>
    <text evidence="20">Binds 2 divalent metal cations per subunit. Magnesium or manganese.</text>
</comment>
<feature type="binding site" evidence="20">
    <location>
        <position position="28"/>
    </location>
    <ligand>
        <name>Mg(2+)</name>
        <dbReference type="ChEBI" id="CHEBI:18420"/>
        <label>1</label>
    </ligand>
</feature>
<evidence type="ECO:0000256" key="9">
    <source>
        <dbReference type="ARBA" id="ARBA00022723"/>
    </source>
</evidence>
<evidence type="ECO:0000256" key="12">
    <source>
        <dbReference type="ARBA" id="ARBA00022833"/>
    </source>
</evidence>
<comment type="catalytic activity">
    <reaction evidence="19 20">
        <text>GTP + 4 H2O = 2,5-diamino-6-hydroxy-4-(5-phosphoribosylamino)-pyrimidine + formate + 2 phosphate + 3 H(+)</text>
        <dbReference type="Rhea" id="RHEA:23704"/>
        <dbReference type="ChEBI" id="CHEBI:15377"/>
        <dbReference type="ChEBI" id="CHEBI:15378"/>
        <dbReference type="ChEBI" id="CHEBI:15740"/>
        <dbReference type="ChEBI" id="CHEBI:37565"/>
        <dbReference type="ChEBI" id="CHEBI:43474"/>
        <dbReference type="ChEBI" id="CHEBI:58614"/>
        <dbReference type="EC" id="3.5.4.25"/>
    </reaction>
</comment>
<name>A0A9D2HF10_9BACT</name>
<feature type="binding site" evidence="20">
    <location>
        <position position="353"/>
    </location>
    <ligand>
        <name>GTP</name>
        <dbReference type="ChEBI" id="CHEBI:37565"/>
    </ligand>
</feature>
<keyword evidence="9 20" id="KW-0479">Metal-binding</keyword>
<evidence type="ECO:0000256" key="14">
    <source>
        <dbReference type="ARBA" id="ARBA00023134"/>
    </source>
</evidence>
<protein>
    <recommendedName>
        <fullName evidence="20">Riboflavin biosynthesis protein RibBA</fullName>
    </recommendedName>
    <domain>
        <recommendedName>
            <fullName evidence="20">3,4-dihydroxy-2-butanone 4-phosphate synthase</fullName>
            <shortName evidence="20">DHBP synthase</shortName>
            <ecNumber evidence="20">4.1.99.12</ecNumber>
        </recommendedName>
    </domain>
    <domain>
        <recommendedName>
            <fullName evidence="20">GTP cyclohydrolase-2</fullName>
            <ecNumber evidence="20">3.5.4.25</ecNumber>
        </recommendedName>
        <alternativeName>
            <fullName evidence="20">GTP cyclohydrolase II</fullName>
        </alternativeName>
    </domain>
</protein>
<gene>
    <name evidence="20" type="primary">ribBA</name>
    <name evidence="22" type="ORF">H9962_06550</name>
</gene>
<dbReference type="Gene3D" id="3.40.50.10990">
    <property type="entry name" value="GTP cyclohydrolase II"/>
    <property type="match status" value="1"/>
</dbReference>
<keyword evidence="8 20" id="KW-0686">Riboflavin biosynthesis</keyword>
<dbReference type="SUPFAM" id="SSF142695">
    <property type="entry name" value="RibA-like"/>
    <property type="match status" value="1"/>
</dbReference>
<evidence type="ECO:0000256" key="3">
    <source>
        <dbReference type="ARBA" id="ARBA00002284"/>
    </source>
</evidence>
<dbReference type="NCBIfam" id="TIGR00505">
    <property type="entry name" value="ribA"/>
    <property type="match status" value="1"/>
</dbReference>
<evidence type="ECO:0000256" key="13">
    <source>
        <dbReference type="ARBA" id="ARBA00022842"/>
    </source>
</evidence>
<feature type="binding site" evidence="20">
    <location>
        <position position="28"/>
    </location>
    <ligand>
        <name>Mg(2+)</name>
        <dbReference type="ChEBI" id="CHEBI:18420"/>
        <label>2</label>
    </ligand>
</feature>
<evidence type="ECO:0000259" key="21">
    <source>
        <dbReference type="Pfam" id="PF00925"/>
    </source>
</evidence>
<organism evidence="22 23">
    <name type="scientific">Candidatus Mailhella merdigallinarum</name>
    <dbReference type="NCBI Taxonomy" id="2838658"/>
    <lineage>
        <taxon>Bacteria</taxon>
        <taxon>Pseudomonadati</taxon>
        <taxon>Thermodesulfobacteriota</taxon>
        <taxon>Desulfovibrionia</taxon>
        <taxon>Desulfovibrionales</taxon>
        <taxon>Desulfovibrionaceae</taxon>
        <taxon>Mailhella</taxon>
    </lineage>
</organism>
<accession>A0A9D2HF10</accession>
<dbReference type="EC" id="3.5.4.25" evidence="20"/>
<evidence type="ECO:0000256" key="15">
    <source>
        <dbReference type="ARBA" id="ARBA00023211"/>
    </source>
</evidence>
<dbReference type="EC" id="4.1.99.12" evidence="20"/>
<comment type="caution">
    <text evidence="20">Lacks conserved residue(s) required for the propagation of feature annotation.</text>
</comment>
<evidence type="ECO:0000256" key="5">
    <source>
        <dbReference type="ARBA" id="ARBA00004904"/>
    </source>
</evidence>
<dbReference type="HAMAP" id="MF_00180">
    <property type="entry name" value="RibB"/>
    <property type="match status" value="1"/>
</dbReference>
<comment type="pathway">
    <text evidence="4 20">Cofactor biosynthesis; riboflavin biosynthesis; 5-amino-6-(D-ribitylamino)uracil from GTP: step 1/4.</text>
</comment>
<dbReference type="NCBIfam" id="NF006803">
    <property type="entry name" value="PRK09311.1"/>
    <property type="match status" value="1"/>
</dbReference>
<keyword evidence="10 20" id="KW-0547">Nucleotide-binding</keyword>
<evidence type="ECO:0000256" key="8">
    <source>
        <dbReference type="ARBA" id="ARBA00022619"/>
    </source>
</evidence>
<keyword evidence="15 20" id="KW-0464">Manganese</keyword>
<feature type="active site" description="Proton acceptor; for GTP cyclohydrolase activity" evidence="20">
    <location>
        <position position="330"/>
    </location>
</feature>
<dbReference type="InterPro" id="IPR017945">
    <property type="entry name" value="DHBP_synth_RibB-like_a/b_dom"/>
</dbReference>
<comment type="catalytic activity">
    <reaction evidence="1 20">
        <text>D-ribulose 5-phosphate = (2S)-2-hydroxy-3-oxobutyl phosphate + formate + H(+)</text>
        <dbReference type="Rhea" id="RHEA:18457"/>
        <dbReference type="ChEBI" id="CHEBI:15378"/>
        <dbReference type="ChEBI" id="CHEBI:15740"/>
        <dbReference type="ChEBI" id="CHEBI:58121"/>
        <dbReference type="ChEBI" id="CHEBI:58830"/>
        <dbReference type="EC" id="4.1.99.12"/>
    </reaction>
</comment>
<evidence type="ECO:0000256" key="2">
    <source>
        <dbReference type="ARBA" id="ARBA00001936"/>
    </source>
</evidence>
<feature type="domain" description="GTP cyclohydrolase II" evidence="21">
    <location>
        <begin position="209"/>
        <end position="374"/>
    </location>
</feature>
<feature type="binding site" evidence="20">
    <location>
        <begin position="296"/>
        <end position="298"/>
    </location>
    <ligand>
        <name>GTP</name>
        <dbReference type="ChEBI" id="CHEBI:37565"/>
    </ligand>
</feature>
<dbReference type="PANTHER" id="PTHR21327">
    <property type="entry name" value="GTP CYCLOHYDROLASE II-RELATED"/>
    <property type="match status" value="1"/>
</dbReference>
<dbReference type="InterPro" id="IPR036144">
    <property type="entry name" value="RibA-like_sf"/>
</dbReference>
<evidence type="ECO:0000256" key="1">
    <source>
        <dbReference type="ARBA" id="ARBA00000141"/>
    </source>
</evidence>
<dbReference type="Pfam" id="PF00925">
    <property type="entry name" value="GTP_cyclohydro2"/>
    <property type="match status" value="1"/>
</dbReference>
<dbReference type="InterPro" id="IPR032677">
    <property type="entry name" value="GTP_cyclohydro_II"/>
</dbReference>
<feature type="site" description="Essential for DHBP synthase activity" evidence="20">
    <location>
        <position position="164"/>
    </location>
</feature>
<evidence type="ECO:0000256" key="11">
    <source>
        <dbReference type="ARBA" id="ARBA00022801"/>
    </source>
</evidence>